<comment type="caution">
    <text evidence="1">The sequence shown here is derived from an EMBL/GenBank/DDBJ whole genome shotgun (WGS) entry which is preliminary data.</text>
</comment>
<gene>
    <name evidence="1" type="ORF">G8O67_004989</name>
</gene>
<reference evidence="1" key="2">
    <citation type="submission" date="2020-02" db="EMBL/GenBank/DDBJ databases">
        <authorList>
            <consortium name="NCBI Pathogen Detection Project"/>
        </authorList>
    </citation>
    <scope>NUCLEOTIDE SEQUENCE</scope>
    <source>
        <strain evidence="1">MA.CK_00/00002125</strain>
    </source>
</reference>
<organism evidence="1">
    <name type="scientific">Salmonella enterica</name>
    <name type="common">Salmonella choleraesuis</name>
    <dbReference type="NCBI Taxonomy" id="28901"/>
    <lineage>
        <taxon>Bacteria</taxon>
        <taxon>Pseudomonadati</taxon>
        <taxon>Pseudomonadota</taxon>
        <taxon>Gammaproteobacteria</taxon>
        <taxon>Enterobacterales</taxon>
        <taxon>Enterobacteriaceae</taxon>
        <taxon>Salmonella</taxon>
    </lineage>
</organism>
<dbReference type="AlphaFoldDB" id="A0A756LA00"/>
<dbReference type="EMBL" id="DAAWYJ010000035">
    <property type="protein sequence ID" value="HAG0017600.1"/>
    <property type="molecule type" value="Genomic_DNA"/>
</dbReference>
<sequence>MTASRGSSPGADAKVFATGKKFCGRYISPWTAAPGCGYLSPPESPAAGNRPVKWRQKGSDSAIRRCALHPGRFTAGMQGAQDTARQATGGWAAHPFTDAASRVFTHQTVASARNRASGFGGAWRVRQHLPGGVGLMIGQCKLVTSRR</sequence>
<reference evidence="1" key="1">
    <citation type="journal article" date="2018" name="Genome Biol.">
        <title>SKESA: strategic k-mer extension for scrupulous assemblies.</title>
        <authorList>
            <person name="Souvorov A."/>
            <person name="Agarwala R."/>
            <person name="Lipman D.J."/>
        </authorList>
    </citation>
    <scope>NUCLEOTIDE SEQUENCE</scope>
    <source>
        <strain evidence="1">MA.CK_00/00002125</strain>
    </source>
</reference>
<proteinExistence type="predicted"/>
<evidence type="ECO:0000313" key="1">
    <source>
        <dbReference type="EMBL" id="HAG0017600.1"/>
    </source>
</evidence>
<protein>
    <submittedName>
        <fullName evidence="1">Uncharacterized protein</fullName>
    </submittedName>
</protein>
<accession>A0A756LA00</accession>
<name>A0A756LA00_SALER</name>